<dbReference type="OrthoDB" id="3439209at2759"/>
<dbReference type="OMA" id="HEPPNAM"/>
<evidence type="ECO:0000313" key="3">
    <source>
        <dbReference type="EMBL" id="EGS20357.1"/>
    </source>
</evidence>
<dbReference type="AlphaFoldDB" id="G0S3N0"/>
<feature type="region of interest" description="Disordered" evidence="1">
    <location>
        <begin position="570"/>
        <end position="589"/>
    </location>
</feature>
<dbReference type="STRING" id="759272.G0S3N0"/>
<keyword evidence="4" id="KW-1185">Reference proteome</keyword>
<feature type="compositionally biased region" description="Acidic residues" evidence="1">
    <location>
        <begin position="579"/>
        <end position="589"/>
    </location>
</feature>
<proteinExistence type="predicted"/>
<dbReference type="GeneID" id="18256222"/>
<gene>
    <name evidence="3" type="ORF">CTHT_0021840</name>
</gene>
<dbReference type="KEGG" id="cthr:CTHT_0021840"/>
<feature type="compositionally biased region" description="Low complexity" evidence="1">
    <location>
        <begin position="326"/>
        <end position="346"/>
    </location>
</feature>
<dbReference type="EMBL" id="GL988041">
    <property type="protein sequence ID" value="EGS20357.1"/>
    <property type="molecule type" value="Genomic_DNA"/>
</dbReference>
<name>G0S3N0_CHATD</name>
<dbReference type="RefSeq" id="XP_006692653.1">
    <property type="nucleotide sequence ID" value="XM_006692590.1"/>
</dbReference>
<dbReference type="eggNOG" id="ENOG502SRZH">
    <property type="taxonomic scope" value="Eukaryota"/>
</dbReference>
<dbReference type="PROSITE" id="PS50090">
    <property type="entry name" value="MYB_LIKE"/>
    <property type="match status" value="1"/>
</dbReference>
<feature type="region of interest" description="Disordered" evidence="1">
    <location>
        <begin position="197"/>
        <end position="217"/>
    </location>
</feature>
<dbReference type="HOGENOM" id="CLU_417479_0_0_1"/>
<feature type="region of interest" description="Disordered" evidence="1">
    <location>
        <begin position="309"/>
        <end position="380"/>
    </location>
</feature>
<evidence type="ECO:0000256" key="1">
    <source>
        <dbReference type="SAM" id="MobiDB-lite"/>
    </source>
</evidence>
<accession>G0S3N0</accession>
<reference evidence="3 4" key="1">
    <citation type="journal article" date="2011" name="Cell">
        <title>Insight into structure and assembly of the nuclear pore complex by utilizing the genome of a eukaryotic thermophile.</title>
        <authorList>
            <person name="Amlacher S."/>
            <person name="Sarges P."/>
            <person name="Flemming D."/>
            <person name="van Noort V."/>
            <person name="Kunze R."/>
            <person name="Devos D.P."/>
            <person name="Arumugam M."/>
            <person name="Bork P."/>
            <person name="Hurt E."/>
        </authorList>
    </citation>
    <scope>NUCLEOTIDE SEQUENCE [LARGE SCALE GENOMIC DNA]</scope>
    <source>
        <strain evidence="4">DSM 1495 / CBS 144.50 / IMI 039719</strain>
    </source>
</reference>
<sequence>MLMSVARPRRVDVLPPDDDDFDQGTAAGLLSWHFDLSQSINAARILQQRVHQMPFSHIQMKAVGWAESGLKQEEQENQETASYGRPYNTQVLAATMMSNCTSRTSPLSHVSHFSTTTGPRDVCQSSSASVPVSPELLESPYWQGITATGPDSLPFVAPGGEAVWGHAPSILNPPPAFNYGSYTIGVHASMIPQQVFSGIPSVPDSDTTDHGSPDSKLCASSDLLGPIVLDDESSQAWSMSPSETSPALVEGQPGVDVAWDDSATDDKTVSPKMLRLRRSPTPCSVYPEPALLPPAAKVDIALESPKNTLATSKTRKLLQSKSQRTVLPSGSTVLSSSSSKTKGRPSNTRSPSPSLSRKTISKPKSMPRLAPAPRMPPSPTTVAALDPSLPSLRCTSQPFGSEPWSEVPQIKFELSDRMSKDQFLVTKKREGLTYKEIRRMGGFTEAESTLRGRYRTLTKSREARVRKPEWSELDLRLLEKGVRALAHTPDLNSAKVPWKKVAEYIVEHGGSYHFGNSTCRKRWDELVREQMAKGKSINEPFFDDEPARCPADGTTGQKAYWLFALGASEVGHNGGLREGEEEEGEEEER</sequence>
<feature type="domain" description="Myb-like" evidence="2">
    <location>
        <begin position="462"/>
        <end position="527"/>
    </location>
</feature>
<evidence type="ECO:0000259" key="2">
    <source>
        <dbReference type="PROSITE" id="PS50090"/>
    </source>
</evidence>
<dbReference type="InterPro" id="IPR001005">
    <property type="entry name" value="SANT/Myb"/>
</dbReference>
<protein>
    <recommendedName>
        <fullName evidence="2">Myb-like domain-containing protein</fullName>
    </recommendedName>
</protein>
<organism evidence="4">
    <name type="scientific">Chaetomium thermophilum (strain DSM 1495 / CBS 144.50 / IMI 039719)</name>
    <name type="common">Thermochaetoides thermophila</name>
    <dbReference type="NCBI Taxonomy" id="759272"/>
    <lineage>
        <taxon>Eukaryota</taxon>
        <taxon>Fungi</taxon>
        <taxon>Dikarya</taxon>
        <taxon>Ascomycota</taxon>
        <taxon>Pezizomycotina</taxon>
        <taxon>Sordariomycetes</taxon>
        <taxon>Sordariomycetidae</taxon>
        <taxon>Sordariales</taxon>
        <taxon>Chaetomiaceae</taxon>
        <taxon>Thermochaetoides</taxon>
    </lineage>
</organism>
<dbReference type="Proteomes" id="UP000008066">
    <property type="component" value="Unassembled WGS sequence"/>
</dbReference>
<evidence type="ECO:0000313" key="4">
    <source>
        <dbReference type="Proteomes" id="UP000008066"/>
    </source>
</evidence>
<feature type="compositionally biased region" description="Polar residues" evidence="1">
    <location>
        <begin position="347"/>
        <end position="358"/>
    </location>
</feature>